<dbReference type="EMBL" id="UIXM01000016">
    <property type="protein sequence ID" value="SVS28413.1"/>
    <property type="molecule type" value="Genomic_DNA"/>
</dbReference>
<gene>
    <name evidence="1" type="ORF">BL124_00010740</name>
    <name evidence="2" type="ORF">SAMEA3649733_04157</name>
</gene>
<reference evidence="2 3" key="1">
    <citation type="submission" date="2018-08" db="EMBL/GenBank/DDBJ databases">
        <authorList>
            <consortium name="Pathogen Informatics"/>
        </authorList>
    </citation>
    <scope>NUCLEOTIDE SEQUENCE [LARGE SCALE GENOMIC DNA]</scope>
    <source>
        <strain evidence="2 3">EuSCAPE_GR114</strain>
    </source>
</reference>
<evidence type="ECO:0000313" key="1">
    <source>
        <dbReference type="EMBL" id="ROG98436.1"/>
    </source>
</evidence>
<evidence type="ECO:0000313" key="2">
    <source>
        <dbReference type="EMBL" id="SVS28413.1"/>
    </source>
</evidence>
<comment type="caution">
    <text evidence="1">The sequence shown here is derived from an EMBL/GenBank/DDBJ whole genome shotgun (WGS) entry which is preliminary data.</text>
</comment>
<dbReference type="EMBL" id="MPYG04000079">
    <property type="protein sequence ID" value="ROG98436.1"/>
    <property type="molecule type" value="Genomic_DNA"/>
</dbReference>
<proteinExistence type="predicted"/>
<sequence>MADIIYPDEYLPMPLMDGYGFKPISPLLRTEMTSGRARQRRRYTSTPTHASVKWIFQTDALAQVFEAFFRDALKDGQSWFYLRLQTPIGVKPYKARFIDIYEGPTLVAPKYWQYSATLELWERPLPPTGWGNYPEWLAGQSLLDIALNREWPEHDNS</sequence>
<dbReference type="Proteomes" id="UP000283322">
    <property type="component" value="Unassembled WGS sequence"/>
</dbReference>
<organism evidence="1 4">
    <name type="scientific">Klebsiella pneumoniae</name>
    <dbReference type="NCBI Taxonomy" id="573"/>
    <lineage>
        <taxon>Bacteria</taxon>
        <taxon>Pseudomonadati</taxon>
        <taxon>Pseudomonadota</taxon>
        <taxon>Gammaproteobacteria</taxon>
        <taxon>Enterobacterales</taxon>
        <taxon>Enterobacteriaceae</taxon>
        <taxon>Klebsiella/Raoultella group</taxon>
        <taxon>Klebsiella</taxon>
        <taxon>Klebsiella pneumoniae complex</taxon>
    </lineage>
</organism>
<evidence type="ECO:0000313" key="4">
    <source>
        <dbReference type="Proteomes" id="UP000283322"/>
    </source>
</evidence>
<dbReference type="Proteomes" id="UP000259497">
    <property type="component" value="Unassembled WGS sequence"/>
</dbReference>
<protein>
    <submittedName>
        <fullName evidence="2">Membrane protein</fullName>
    </submittedName>
</protein>
<reference evidence="1 4" key="2">
    <citation type="submission" date="2018-10" db="EMBL/GenBank/DDBJ databases">
        <authorList>
            <person name="Vanduin D."/>
            <person name="Fouts D."/>
            <person name="Wright M."/>
            <person name="Sutton G."/>
            <person name="Nguyen K."/>
            <person name="Kreiswirth B."/>
            <person name="Chen L."/>
            <person name="Rojas L."/>
            <person name="Hujer A."/>
            <person name="Hujer K."/>
            <person name="Bonomo R."/>
            <person name="Adams M."/>
        </authorList>
    </citation>
    <scope>NUCLEOTIDE SEQUENCE [LARGE SCALE GENOMIC DNA]</scope>
    <source>
        <strain evidence="1 4">CRK0165</strain>
    </source>
</reference>
<dbReference type="AlphaFoldDB" id="A0A168WWY2"/>
<accession>A0A168WWY2</accession>
<dbReference type="RefSeq" id="WP_023301979.1">
    <property type="nucleotide sequence ID" value="NZ_BIIR01000023.1"/>
</dbReference>
<evidence type="ECO:0000313" key="3">
    <source>
        <dbReference type="Proteomes" id="UP000259497"/>
    </source>
</evidence>
<name>A0A168WWY2_KLEPN</name>